<dbReference type="Pfam" id="PF06568">
    <property type="entry name" value="YjiS-like"/>
    <property type="match status" value="1"/>
</dbReference>
<gene>
    <name evidence="2" type="ORF">CU103_10035</name>
</gene>
<keyword evidence="3" id="KW-1185">Reference proteome</keyword>
<proteinExistence type="predicted"/>
<evidence type="ECO:0000313" key="2">
    <source>
        <dbReference type="EMBL" id="PSH65331.1"/>
    </source>
</evidence>
<dbReference type="EMBL" id="PGGM01000003">
    <property type="protein sequence ID" value="PSH65331.1"/>
    <property type="molecule type" value="Genomic_DNA"/>
</dbReference>
<dbReference type="OrthoDB" id="8244198at2"/>
<organism evidence="2 3">
    <name type="scientific">Phyllobacterium sophorae</name>
    <dbReference type="NCBI Taxonomy" id="1520277"/>
    <lineage>
        <taxon>Bacteria</taxon>
        <taxon>Pseudomonadati</taxon>
        <taxon>Pseudomonadota</taxon>
        <taxon>Alphaproteobacteria</taxon>
        <taxon>Hyphomicrobiales</taxon>
        <taxon>Phyllobacteriaceae</taxon>
        <taxon>Phyllobacterium</taxon>
    </lineage>
</organism>
<dbReference type="Proteomes" id="UP000241764">
    <property type="component" value="Unassembled WGS sequence"/>
</dbReference>
<comment type="caution">
    <text evidence="2">The sequence shown here is derived from an EMBL/GenBank/DDBJ whole genome shotgun (WGS) entry which is preliminary data.</text>
</comment>
<protein>
    <recommendedName>
        <fullName evidence="1">YjiS-like domain-containing protein</fullName>
    </recommendedName>
</protein>
<reference evidence="3" key="1">
    <citation type="submission" date="2017-11" db="EMBL/GenBank/DDBJ databases">
        <authorList>
            <person name="Kuznetsova I."/>
            <person name="Sazanova A."/>
            <person name="Chirak E."/>
            <person name="Safronova V."/>
            <person name="Willems A."/>
        </authorList>
    </citation>
    <scope>NUCLEOTIDE SEQUENCE [LARGE SCALE GENOMIC DNA]</scope>
    <source>
        <strain evidence="3">CCBAU 03422</strain>
    </source>
</reference>
<dbReference type="InterPro" id="IPR009506">
    <property type="entry name" value="YjiS-like"/>
</dbReference>
<feature type="domain" description="YjiS-like" evidence="1">
    <location>
        <begin position="7"/>
        <end position="41"/>
    </location>
</feature>
<sequence>MFLAYILSTIRDHLRYRQSIRELTKLSDRDLEDVGISRHEIDTIASNARA</sequence>
<name>A0A2P7BFQ8_9HYPH</name>
<evidence type="ECO:0000259" key="1">
    <source>
        <dbReference type="Pfam" id="PF06568"/>
    </source>
</evidence>
<evidence type="ECO:0000313" key="3">
    <source>
        <dbReference type="Proteomes" id="UP000241764"/>
    </source>
</evidence>
<dbReference type="RefSeq" id="WP_106663746.1">
    <property type="nucleotide sequence ID" value="NZ_PGGM01000003.1"/>
</dbReference>
<accession>A0A2P7BFQ8</accession>
<dbReference type="AlphaFoldDB" id="A0A2P7BFQ8"/>